<evidence type="ECO:0000256" key="5">
    <source>
        <dbReference type="HAMAP-Rule" id="MF_00182"/>
    </source>
</evidence>
<proteinExistence type="inferred from homology"/>
<dbReference type="RefSeq" id="WP_005982228.1">
    <property type="nucleotide sequence ID" value="NZ_BAABXY010000001.1"/>
</dbReference>
<dbReference type="Gene3D" id="3.40.50.12230">
    <property type="match status" value="1"/>
</dbReference>
<evidence type="ECO:0000256" key="4">
    <source>
        <dbReference type="ARBA" id="ARBA00022917"/>
    </source>
</evidence>
<organism evidence="8 9">
    <name type="scientific">Fusobacterium ulcerans</name>
    <dbReference type="NCBI Taxonomy" id="861"/>
    <lineage>
        <taxon>Bacteria</taxon>
        <taxon>Fusobacteriati</taxon>
        <taxon>Fusobacteriota</taxon>
        <taxon>Fusobacteriia</taxon>
        <taxon>Fusobacteriales</taxon>
        <taxon>Fusobacteriaceae</taxon>
        <taxon>Fusobacterium</taxon>
    </lineage>
</organism>
<dbReference type="SUPFAM" id="SSF53328">
    <property type="entry name" value="Formyltransferase"/>
    <property type="match status" value="1"/>
</dbReference>
<dbReference type="GO" id="GO:0005829">
    <property type="term" value="C:cytosol"/>
    <property type="evidence" value="ECO:0007669"/>
    <property type="project" value="TreeGrafter"/>
</dbReference>
<accession>A0AAX2JB12</accession>
<dbReference type="PANTHER" id="PTHR11138:SF5">
    <property type="entry name" value="METHIONYL-TRNA FORMYLTRANSFERASE, MITOCHONDRIAL"/>
    <property type="match status" value="1"/>
</dbReference>
<dbReference type="InterPro" id="IPR036477">
    <property type="entry name" value="Formyl_transf_N_sf"/>
</dbReference>
<sequence>MRILFMGTPEFAVPCFDVLNSEYEIIGAFTKVDKPNMRGKKIKFTPVKEYALEHNIPVYQPNSLKTEETQNIIKELNPDLIVVVAYGKILPKEIIDMPKYGVINVHSSLLPKYRGAAPINAALIHGEKESGVTIMYIAEELDAGDMILSVSTEIKDEDNFLTLHDRLKDLGAEALLKAVKLIEKEEAPRVQQNHSEATFVKPFKKEDCKIDWNKTEREIFNFVRGMNPFPSAYTTLDDKIFKIYGVKENFKSYEEGTAGEIVDIKKGAGVIVKTGNGSVILTEVKPENKKLLSGADIINGNVLKKGDKLN</sequence>
<evidence type="ECO:0000313" key="8">
    <source>
        <dbReference type="EMBL" id="SQJ04729.1"/>
    </source>
</evidence>
<comment type="similarity">
    <text evidence="1 5">Belongs to the Fmt family.</text>
</comment>
<reference evidence="8 9" key="1">
    <citation type="submission" date="2018-06" db="EMBL/GenBank/DDBJ databases">
        <authorList>
            <consortium name="Pathogen Informatics"/>
            <person name="Doyle S."/>
        </authorList>
    </citation>
    <scope>NUCLEOTIDE SEQUENCE [LARGE SCALE GENOMIC DNA]</scope>
    <source>
        <strain evidence="8 9">NCTC12112</strain>
    </source>
</reference>
<dbReference type="GeneID" id="78456401"/>
<feature type="domain" description="Formyl transferase C-terminal" evidence="7">
    <location>
        <begin position="204"/>
        <end position="301"/>
    </location>
</feature>
<name>A0AAX2JB12_9FUSO</name>
<dbReference type="InterPro" id="IPR011034">
    <property type="entry name" value="Formyl_transferase-like_C_sf"/>
</dbReference>
<dbReference type="InterPro" id="IPR005794">
    <property type="entry name" value="Fmt"/>
</dbReference>
<comment type="catalytic activity">
    <reaction evidence="5">
        <text>L-methionyl-tRNA(fMet) + (6R)-10-formyltetrahydrofolate = N-formyl-L-methionyl-tRNA(fMet) + (6S)-5,6,7,8-tetrahydrofolate + H(+)</text>
        <dbReference type="Rhea" id="RHEA:24380"/>
        <dbReference type="Rhea" id="RHEA-COMP:9952"/>
        <dbReference type="Rhea" id="RHEA-COMP:9953"/>
        <dbReference type="ChEBI" id="CHEBI:15378"/>
        <dbReference type="ChEBI" id="CHEBI:57453"/>
        <dbReference type="ChEBI" id="CHEBI:78530"/>
        <dbReference type="ChEBI" id="CHEBI:78844"/>
        <dbReference type="ChEBI" id="CHEBI:195366"/>
        <dbReference type="EC" id="2.1.2.9"/>
    </reaction>
</comment>
<dbReference type="Proteomes" id="UP000249008">
    <property type="component" value="Chromosome 1"/>
</dbReference>
<dbReference type="Pfam" id="PF00551">
    <property type="entry name" value="Formyl_trans_N"/>
    <property type="match status" value="1"/>
</dbReference>
<keyword evidence="4 5" id="KW-0648">Protein biosynthesis</keyword>
<dbReference type="CDD" id="cd08704">
    <property type="entry name" value="Met_tRNA_FMT_C"/>
    <property type="match status" value="1"/>
</dbReference>
<dbReference type="SUPFAM" id="SSF50486">
    <property type="entry name" value="FMT C-terminal domain-like"/>
    <property type="match status" value="1"/>
</dbReference>
<dbReference type="InterPro" id="IPR005793">
    <property type="entry name" value="Formyl_trans_C"/>
</dbReference>
<dbReference type="CDD" id="cd08646">
    <property type="entry name" value="FMT_core_Met-tRNA-FMT_N"/>
    <property type="match status" value="1"/>
</dbReference>
<feature type="binding site" evidence="5">
    <location>
        <begin position="108"/>
        <end position="111"/>
    </location>
    <ligand>
        <name>(6S)-5,6,7,8-tetrahydrofolate</name>
        <dbReference type="ChEBI" id="CHEBI:57453"/>
    </ligand>
</feature>
<evidence type="ECO:0000259" key="6">
    <source>
        <dbReference type="Pfam" id="PF00551"/>
    </source>
</evidence>
<gene>
    <name evidence="5 8" type="primary">fmt</name>
    <name evidence="8" type="ORF">NCTC12112_01863</name>
</gene>
<evidence type="ECO:0000259" key="7">
    <source>
        <dbReference type="Pfam" id="PF02911"/>
    </source>
</evidence>
<dbReference type="AlphaFoldDB" id="A0AAX2JB12"/>
<evidence type="ECO:0000256" key="1">
    <source>
        <dbReference type="ARBA" id="ARBA00010699"/>
    </source>
</evidence>
<protein>
    <recommendedName>
        <fullName evidence="2 5">Methionyl-tRNA formyltransferase</fullName>
        <ecNumber evidence="2 5">2.1.2.9</ecNumber>
    </recommendedName>
</protein>
<dbReference type="HAMAP" id="MF_00182">
    <property type="entry name" value="Formyl_trans"/>
    <property type="match status" value="1"/>
</dbReference>
<evidence type="ECO:0000256" key="2">
    <source>
        <dbReference type="ARBA" id="ARBA00012261"/>
    </source>
</evidence>
<dbReference type="FunFam" id="3.40.50.12230:FF:000001">
    <property type="entry name" value="Methionyl-tRNA formyltransferase"/>
    <property type="match status" value="1"/>
</dbReference>
<evidence type="ECO:0000313" key="9">
    <source>
        <dbReference type="Proteomes" id="UP000249008"/>
    </source>
</evidence>
<comment type="function">
    <text evidence="5">Attaches a formyl group to the free amino group of methionyl-tRNA(fMet). The formyl group appears to play a dual role in the initiator identity of N-formylmethionyl-tRNA by promoting its recognition by IF2 and preventing the misappropriation of this tRNA by the elongation apparatus.</text>
</comment>
<feature type="domain" description="Formyl transferase N-terminal" evidence="6">
    <location>
        <begin position="1"/>
        <end position="179"/>
    </location>
</feature>
<dbReference type="NCBIfam" id="TIGR00460">
    <property type="entry name" value="fmt"/>
    <property type="match status" value="1"/>
</dbReference>
<dbReference type="PANTHER" id="PTHR11138">
    <property type="entry name" value="METHIONYL-TRNA FORMYLTRANSFERASE"/>
    <property type="match status" value="1"/>
</dbReference>
<keyword evidence="3 5" id="KW-0808">Transferase</keyword>
<dbReference type="InterPro" id="IPR044135">
    <property type="entry name" value="Met-tRNA-FMT_C"/>
</dbReference>
<dbReference type="InterPro" id="IPR002376">
    <property type="entry name" value="Formyl_transf_N"/>
</dbReference>
<dbReference type="EC" id="2.1.2.9" evidence="2 5"/>
<dbReference type="KEGG" id="ful:C4N20_16350"/>
<dbReference type="EMBL" id="LS483487">
    <property type="protein sequence ID" value="SQJ04729.1"/>
    <property type="molecule type" value="Genomic_DNA"/>
</dbReference>
<dbReference type="InterPro" id="IPR041711">
    <property type="entry name" value="Met-tRNA-FMT_N"/>
</dbReference>
<dbReference type="Pfam" id="PF02911">
    <property type="entry name" value="Formyl_trans_C"/>
    <property type="match status" value="1"/>
</dbReference>
<dbReference type="GO" id="GO:0004479">
    <property type="term" value="F:methionyl-tRNA formyltransferase activity"/>
    <property type="evidence" value="ECO:0007669"/>
    <property type="project" value="UniProtKB-UniRule"/>
</dbReference>
<evidence type="ECO:0000256" key="3">
    <source>
        <dbReference type="ARBA" id="ARBA00022679"/>
    </source>
</evidence>